<accession>A0ABR6CRC7</accession>
<dbReference type="Gene3D" id="1.10.150.20">
    <property type="entry name" value="5' to 3' exonuclease, C-terminal subdomain"/>
    <property type="match status" value="1"/>
</dbReference>
<dbReference type="CDD" id="cd19067">
    <property type="entry name" value="PfuEndoQ-like"/>
    <property type="match status" value="1"/>
</dbReference>
<dbReference type="InterPro" id="IPR010994">
    <property type="entry name" value="RuvA_2-like"/>
</dbReference>
<dbReference type="EMBL" id="JACJHX010000007">
    <property type="protein sequence ID" value="MBA9027276.1"/>
    <property type="molecule type" value="Genomic_DNA"/>
</dbReference>
<reference evidence="1 2" key="1">
    <citation type="submission" date="2020-08" db="EMBL/GenBank/DDBJ databases">
        <title>Genomic Encyclopedia of Type Strains, Phase IV (KMG-IV): sequencing the most valuable type-strain genomes for metagenomic binning, comparative biology and taxonomic classification.</title>
        <authorList>
            <person name="Goeker M."/>
        </authorList>
    </citation>
    <scope>NUCLEOTIDE SEQUENCE [LARGE SCALE GENOMIC DNA]</scope>
    <source>
        <strain evidence="1 2">DSM 105481</strain>
    </source>
</reference>
<sequence length="391" mass="43644">MNEYYADLHIHIGRTWTGKAVKITGAKSLTLSEVLMVSSERKGLDMIGVIDCHSPEVIEEITELMRQGSVTELAGGGLRFGKTTLIPGSEIEVYDSYCQGPVHVLAYFPTIDKMKLFSNWLEQHVTNIQLSSQRVYCDGKTLQLKVKELNGLFIPAHVFTPFKSLYGKGVTESLTEVFDPLLIDAIELGLSSDTSMAKEINELNDYVFITNSDAHSLGKIAREYQKLELKEPSFSELRMALQEINGRRVVTNYGLDPKLGKYHNTVCAKCFAPAEANTKICLKCGAKAIVKGVAIRIDELANINNIHNERERPPYIHQIPLDFIPGLGPKTMDKLLDYFGSEMNILHETTFEQLNQVVPDKIARYIDMARKGQLVIETGGGGRYGKVKAEE</sequence>
<gene>
    <name evidence="1" type="ORF">HNP81_002566</name>
</gene>
<dbReference type="PANTHER" id="PTHR40084">
    <property type="entry name" value="PHOSPHOHYDROLASE, PHP FAMILY"/>
    <property type="match status" value="1"/>
</dbReference>
<comment type="caution">
    <text evidence="1">The sequence shown here is derived from an EMBL/GenBank/DDBJ whole genome shotgun (WGS) entry which is preliminary data.</text>
</comment>
<dbReference type="PANTHER" id="PTHR40084:SF1">
    <property type="entry name" value="PHOSPHOTRANSFERASE"/>
    <property type="match status" value="1"/>
</dbReference>
<evidence type="ECO:0000313" key="2">
    <source>
        <dbReference type="Proteomes" id="UP000626697"/>
    </source>
</evidence>
<protein>
    <submittedName>
        <fullName evidence="1">Uncharacterized protein (TIGR00375 family)</fullName>
    </submittedName>
</protein>
<dbReference type="Proteomes" id="UP000626697">
    <property type="component" value="Unassembled WGS sequence"/>
</dbReference>
<dbReference type="Gene3D" id="3.20.20.140">
    <property type="entry name" value="Metal-dependent hydrolases"/>
    <property type="match status" value="1"/>
</dbReference>
<evidence type="ECO:0000313" key="1">
    <source>
        <dbReference type="EMBL" id="MBA9027276.1"/>
    </source>
</evidence>
<organism evidence="1 2">
    <name type="scientific">Peribacillus huizhouensis</name>
    <dbReference type="NCBI Taxonomy" id="1501239"/>
    <lineage>
        <taxon>Bacteria</taxon>
        <taxon>Bacillati</taxon>
        <taxon>Bacillota</taxon>
        <taxon>Bacilli</taxon>
        <taxon>Bacillales</taxon>
        <taxon>Bacillaceae</taxon>
        <taxon>Peribacillus</taxon>
    </lineage>
</organism>
<dbReference type="RefSeq" id="WP_182502819.1">
    <property type="nucleotide sequence ID" value="NZ_JACJHX010000007.1"/>
</dbReference>
<dbReference type="SUPFAM" id="SSF47781">
    <property type="entry name" value="RuvA domain 2-like"/>
    <property type="match status" value="1"/>
</dbReference>
<proteinExistence type="predicted"/>
<name>A0ABR6CRC7_9BACI</name>
<dbReference type="SUPFAM" id="SSF89550">
    <property type="entry name" value="PHP domain-like"/>
    <property type="match status" value="1"/>
</dbReference>
<keyword evidence="2" id="KW-1185">Reference proteome</keyword>
<dbReference type="InterPro" id="IPR016195">
    <property type="entry name" value="Pol/histidinol_Pase-like"/>
</dbReference>